<organism evidence="1 2">
    <name type="scientific">Porites evermanni</name>
    <dbReference type="NCBI Taxonomy" id="104178"/>
    <lineage>
        <taxon>Eukaryota</taxon>
        <taxon>Metazoa</taxon>
        <taxon>Cnidaria</taxon>
        <taxon>Anthozoa</taxon>
        <taxon>Hexacorallia</taxon>
        <taxon>Scleractinia</taxon>
        <taxon>Fungiina</taxon>
        <taxon>Poritidae</taxon>
        <taxon>Porites</taxon>
    </lineage>
</organism>
<accession>A0ABN8LPA6</accession>
<dbReference type="Proteomes" id="UP001159427">
    <property type="component" value="Unassembled WGS sequence"/>
</dbReference>
<comment type="caution">
    <text evidence="1">The sequence shown here is derived from an EMBL/GenBank/DDBJ whole genome shotgun (WGS) entry which is preliminary data.</text>
</comment>
<protein>
    <submittedName>
        <fullName evidence="1">Uncharacterized protein</fullName>
    </submittedName>
</protein>
<gene>
    <name evidence="1" type="ORF">PEVE_00036699</name>
</gene>
<keyword evidence="2" id="KW-1185">Reference proteome</keyword>
<dbReference type="PANTHER" id="PTHR47018">
    <property type="entry name" value="CXC DOMAIN-CONTAINING PROTEIN-RELATED"/>
    <property type="match status" value="1"/>
</dbReference>
<sequence>MALSSPIKSRRSLTPFDPKILRCFFCEKNDFESNLCLASTLELDETVRLSTGDLITIEAKYHAACLVKLYNRARPLQKQCSYATDSSSVDLEELAFAELKGYIEECLEQEAPGVLTLSELVKFYQCKLRERAAESGETNATHLKERVLEAVPDLMAHPEGREVILASRHDIGGILTEAKRRYSNAWCLARAAHIERKDILKVDTGNSFNGKFSRECQKNSIPASLVLLVGMLIKGPTTKIDPSNNQACVSVSQLILFNSVARPRHRPEANGSTHHIQSRECPLPIDTGLNIHRATRDRALIDAFYNLGLSISYDRLLTVSTETTNCVIDRYNSKGVVCQS</sequence>
<evidence type="ECO:0000313" key="1">
    <source>
        <dbReference type="EMBL" id="CAH3017274.1"/>
    </source>
</evidence>
<dbReference type="EMBL" id="CALNXI010000059">
    <property type="protein sequence ID" value="CAH3017274.1"/>
    <property type="molecule type" value="Genomic_DNA"/>
</dbReference>
<name>A0ABN8LPA6_9CNID</name>
<proteinExistence type="predicted"/>
<reference evidence="1 2" key="1">
    <citation type="submission" date="2022-05" db="EMBL/GenBank/DDBJ databases">
        <authorList>
            <consortium name="Genoscope - CEA"/>
            <person name="William W."/>
        </authorList>
    </citation>
    <scope>NUCLEOTIDE SEQUENCE [LARGE SCALE GENOMIC DNA]</scope>
</reference>
<evidence type="ECO:0000313" key="2">
    <source>
        <dbReference type="Proteomes" id="UP001159427"/>
    </source>
</evidence>